<protein>
    <submittedName>
        <fullName evidence="2">Uncharacterized protein</fullName>
    </submittedName>
</protein>
<dbReference type="OrthoDB" id="8249012at2759"/>
<name>A0A2T3A5T2_9PEZI</name>
<organism evidence="2 3">
    <name type="scientific">Coniella lustricola</name>
    <dbReference type="NCBI Taxonomy" id="2025994"/>
    <lineage>
        <taxon>Eukaryota</taxon>
        <taxon>Fungi</taxon>
        <taxon>Dikarya</taxon>
        <taxon>Ascomycota</taxon>
        <taxon>Pezizomycotina</taxon>
        <taxon>Sordariomycetes</taxon>
        <taxon>Sordariomycetidae</taxon>
        <taxon>Diaporthales</taxon>
        <taxon>Schizoparmaceae</taxon>
        <taxon>Coniella</taxon>
    </lineage>
</organism>
<keyword evidence="3" id="KW-1185">Reference proteome</keyword>
<dbReference type="EMBL" id="KZ678460">
    <property type="protein sequence ID" value="PSR83408.1"/>
    <property type="molecule type" value="Genomic_DNA"/>
</dbReference>
<dbReference type="AlphaFoldDB" id="A0A2T3A5T2"/>
<dbReference type="InParanoid" id="A0A2T3A5T2"/>
<dbReference type="PANTHER" id="PTHR21521">
    <property type="entry name" value="AMUN, ISOFORM A"/>
    <property type="match status" value="1"/>
</dbReference>
<sequence length="263" mass="29432">MATHKAPAAPWCFRPEDISLQDFQDALGRYEELIDQVSSSKPAKSGQKTLAELDRYRYLDAPSLFSSAPRRQAMQLEHIKTLVEWKLKHGKFRPTLMKLVTSNDEACAKEIVQSAVDRYKQDKDPQAAIDTLAKLKGVGPATASLLLAVHDPGNVIFFADEAFYWLCCSGRKDTIKYNAKECRELQRASQSLAKRLGVQAVDIERVAYVIMNEVPSITDTVNKALVGEQTKAADQQKPAKKRKHHGLVEENVGVRRSKRGRPA</sequence>
<dbReference type="PANTHER" id="PTHR21521:SF0">
    <property type="entry name" value="AMUN, ISOFORM A"/>
    <property type="match status" value="1"/>
</dbReference>
<dbReference type="STRING" id="2025994.A0A2T3A5T2"/>
<accession>A0A2T3A5T2</accession>
<evidence type="ECO:0000313" key="3">
    <source>
        <dbReference type="Proteomes" id="UP000241462"/>
    </source>
</evidence>
<proteinExistence type="predicted"/>
<evidence type="ECO:0000313" key="2">
    <source>
        <dbReference type="EMBL" id="PSR83408.1"/>
    </source>
</evidence>
<reference evidence="2 3" key="1">
    <citation type="journal article" date="2018" name="Mycol. Prog.">
        <title>Coniella lustricola, a new species from submerged detritus.</title>
        <authorList>
            <person name="Raudabaugh D.B."/>
            <person name="Iturriaga T."/>
            <person name="Carver A."/>
            <person name="Mondo S."/>
            <person name="Pangilinan J."/>
            <person name="Lipzen A."/>
            <person name="He G."/>
            <person name="Amirebrahimi M."/>
            <person name="Grigoriev I.V."/>
            <person name="Miller A.N."/>
        </authorList>
    </citation>
    <scope>NUCLEOTIDE SEQUENCE [LARGE SCALE GENOMIC DNA]</scope>
    <source>
        <strain evidence="2 3">B22-T-1</strain>
    </source>
</reference>
<dbReference type="Proteomes" id="UP000241462">
    <property type="component" value="Unassembled WGS sequence"/>
</dbReference>
<evidence type="ECO:0000256" key="1">
    <source>
        <dbReference type="SAM" id="MobiDB-lite"/>
    </source>
</evidence>
<gene>
    <name evidence="2" type="ORF">BD289DRAFT_483335</name>
</gene>
<feature type="region of interest" description="Disordered" evidence="1">
    <location>
        <begin position="230"/>
        <end position="263"/>
    </location>
</feature>